<reference evidence="2 3" key="1">
    <citation type="submission" date="2022-12" db="EMBL/GenBank/DDBJ databases">
        <title>Chromosome-scale assembly of the Ensete ventricosum genome.</title>
        <authorList>
            <person name="Dussert Y."/>
            <person name="Stocks J."/>
            <person name="Wendawek A."/>
            <person name="Woldeyes F."/>
            <person name="Nichols R.A."/>
            <person name="Borrell J.S."/>
        </authorList>
    </citation>
    <scope>NUCLEOTIDE SEQUENCE [LARGE SCALE GENOMIC DNA]</scope>
    <source>
        <strain evidence="3">cv. Maze</strain>
        <tissue evidence="2">Seeds</tissue>
    </source>
</reference>
<dbReference type="EMBL" id="JAQQAF010000001">
    <property type="protein sequence ID" value="KAJ8511708.1"/>
    <property type="molecule type" value="Genomic_DNA"/>
</dbReference>
<organism evidence="2 3">
    <name type="scientific">Ensete ventricosum</name>
    <name type="common">Abyssinian banana</name>
    <name type="synonym">Musa ensete</name>
    <dbReference type="NCBI Taxonomy" id="4639"/>
    <lineage>
        <taxon>Eukaryota</taxon>
        <taxon>Viridiplantae</taxon>
        <taxon>Streptophyta</taxon>
        <taxon>Embryophyta</taxon>
        <taxon>Tracheophyta</taxon>
        <taxon>Spermatophyta</taxon>
        <taxon>Magnoliopsida</taxon>
        <taxon>Liliopsida</taxon>
        <taxon>Zingiberales</taxon>
        <taxon>Musaceae</taxon>
        <taxon>Ensete</taxon>
    </lineage>
</organism>
<gene>
    <name evidence="2" type="ORF">OPV22_002142</name>
</gene>
<evidence type="ECO:0000313" key="3">
    <source>
        <dbReference type="Proteomes" id="UP001222027"/>
    </source>
</evidence>
<evidence type="ECO:0000256" key="1">
    <source>
        <dbReference type="SAM" id="MobiDB-lite"/>
    </source>
</evidence>
<dbReference type="Proteomes" id="UP001222027">
    <property type="component" value="Unassembled WGS sequence"/>
</dbReference>
<dbReference type="AlphaFoldDB" id="A0AAV8RX32"/>
<feature type="region of interest" description="Disordered" evidence="1">
    <location>
        <begin position="1"/>
        <end position="28"/>
    </location>
</feature>
<keyword evidence="3" id="KW-1185">Reference proteome</keyword>
<sequence length="90" mass="9976">MNRAPAPEDLSPTEEVVEQNSGAAEFASRRGRETGAIISYRAVSRTPMGVCPTALQVVDRTRSVSDGNDTNWENHLPDFVKYSSIYRKFA</sequence>
<comment type="caution">
    <text evidence="2">The sequence shown here is derived from an EMBL/GenBank/DDBJ whole genome shotgun (WGS) entry which is preliminary data.</text>
</comment>
<accession>A0AAV8RX32</accession>
<proteinExistence type="predicted"/>
<name>A0AAV8RX32_ENSVE</name>
<protein>
    <submittedName>
        <fullName evidence="2">Uncharacterized protein</fullName>
    </submittedName>
</protein>
<evidence type="ECO:0000313" key="2">
    <source>
        <dbReference type="EMBL" id="KAJ8511708.1"/>
    </source>
</evidence>